<comment type="similarity">
    <text evidence="4">Belongs to the inositol monophosphatase superfamily.</text>
</comment>
<keyword evidence="4" id="KW-0378">Hydrolase</keyword>
<dbReference type="CDD" id="cd01639">
    <property type="entry name" value="IMPase"/>
    <property type="match status" value="1"/>
</dbReference>
<dbReference type="InterPro" id="IPR000760">
    <property type="entry name" value="Inositol_monophosphatase-like"/>
</dbReference>
<accession>A0A543IYM2</accession>
<dbReference type="GO" id="GO:0046872">
    <property type="term" value="F:metal ion binding"/>
    <property type="evidence" value="ECO:0007669"/>
    <property type="project" value="UniProtKB-KW"/>
</dbReference>
<dbReference type="Gene3D" id="3.40.190.80">
    <property type="match status" value="1"/>
</dbReference>
<feature type="binding site" evidence="3">
    <location>
        <position position="89"/>
    </location>
    <ligand>
        <name>Mg(2+)</name>
        <dbReference type="ChEBI" id="CHEBI:18420"/>
        <label>1</label>
        <note>catalytic</note>
    </ligand>
</feature>
<feature type="binding site" evidence="3">
    <location>
        <position position="237"/>
    </location>
    <ligand>
        <name>Mg(2+)</name>
        <dbReference type="ChEBI" id="CHEBI:18420"/>
        <label>1</label>
        <note>catalytic</note>
    </ligand>
</feature>
<name>A0A543IYM2_9ACTN</name>
<evidence type="ECO:0000256" key="3">
    <source>
        <dbReference type="PIRSR" id="PIRSR600760-2"/>
    </source>
</evidence>
<feature type="region of interest" description="Disordered" evidence="5">
    <location>
        <begin position="1"/>
        <end position="21"/>
    </location>
</feature>
<dbReference type="GO" id="GO:0006020">
    <property type="term" value="P:inositol metabolic process"/>
    <property type="evidence" value="ECO:0007669"/>
    <property type="project" value="TreeGrafter"/>
</dbReference>
<keyword evidence="7" id="KW-1185">Reference proteome</keyword>
<dbReference type="PRINTS" id="PR00377">
    <property type="entry name" value="IMPHPHTASES"/>
</dbReference>
<dbReference type="RefSeq" id="WP_142259658.1">
    <property type="nucleotide sequence ID" value="NZ_BMPV01000001.1"/>
</dbReference>
<dbReference type="GO" id="GO:0008934">
    <property type="term" value="F:inositol monophosphate 1-phosphatase activity"/>
    <property type="evidence" value="ECO:0007669"/>
    <property type="project" value="InterPro"/>
</dbReference>
<dbReference type="EMBL" id="VFPQ01000001">
    <property type="protein sequence ID" value="TQM75676.1"/>
    <property type="molecule type" value="Genomic_DNA"/>
</dbReference>
<evidence type="ECO:0000313" key="7">
    <source>
        <dbReference type="Proteomes" id="UP000319213"/>
    </source>
</evidence>
<evidence type="ECO:0000256" key="5">
    <source>
        <dbReference type="SAM" id="MobiDB-lite"/>
    </source>
</evidence>
<dbReference type="OrthoDB" id="9772456at2"/>
<comment type="catalytic activity">
    <reaction evidence="1 4">
        <text>a myo-inositol phosphate + H2O = myo-inositol + phosphate</text>
        <dbReference type="Rhea" id="RHEA:24056"/>
        <dbReference type="ChEBI" id="CHEBI:15377"/>
        <dbReference type="ChEBI" id="CHEBI:17268"/>
        <dbReference type="ChEBI" id="CHEBI:43474"/>
        <dbReference type="ChEBI" id="CHEBI:84139"/>
        <dbReference type="EC" id="3.1.3.25"/>
    </reaction>
</comment>
<evidence type="ECO:0000313" key="6">
    <source>
        <dbReference type="EMBL" id="TQM75676.1"/>
    </source>
</evidence>
<comment type="caution">
    <text evidence="6">The sequence shown here is derived from an EMBL/GenBank/DDBJ whole genome shotgun (WGS) entry which is preliminary data.</text>
</comment>
<reference evidence="6 7" key="1">
    <citation type="submission" date="2019-06" db="EMBL/GenBank/DDBJ databases">
        <title>Sequencing the genomes of 1000 actinobacteria strains.</title>
        <authorList>
            <person name="Klenk H.-P."/>
        </authorList>
    </citation>
    <scope>NUCLEOTIDE SEQUENCE [LARGE SCALE GENOMIC DNA]</scope>
    <source>
        <strain evidence="6 7">DSM 43186</strain>
    </source>
</reference>
<dbReference type="PANTHER" id="PTHR20854">
    <property type="entry name" value="INOSITOL MONOPHOSPHATASE"/>
    <property type="match status" value="1"/>
</dbReference>
<evidence type="ECO:0000256" key="2">
    <source>
        <dbReference type="ARBA" id="ARBA00001946"/>
    </source>
</evidence>
<keyword evidence="3 4" id="KW-0460">Magnesium</keyword>
<feature type="binding site" evidence="3">
    <location>
        <position position="106"/>
    </location>
    <ligand>
        <name>Mg(2+)</name>
        <dbReference type="ChEBI" id="CHEBI:18420"/>
        <label>1</label>
        <note>catalytic</note>
    </ligand>
</feature>
<dbReference type="InterPro" id="IPR033942">
    <property type="entry name" value="IMPase"/>
</dbReference>
<dbReference type="AlphaFoldDB" id="A0A543IYM2"/>
<dbReference type="GO" id="GO:0007165">
    <property type="term" value="P:signal transduction"/>
    <property type="evidence" value="ECO:0007669"/>
    <property type="project" value="TreeGrafter"/>
</dbReference>
<dbReference type="EC" id="3.1.3.25" evidence="4"/>
<dbReference type="Gene3D" id="3.30.540.10">
    <property type="entry name" value="Fructose-1,6-Bisphosphatase, subunit A, domain 1"/>
    <property type="match status" value="1"/>
</dbReference>
<feature type="compositionally biased region" description="Pro residues" evidence="5">
    <location>
        <begin position="1"/>
        <end position="11"/>
    </location>
</feature>
<comment type="cofactor">
    <cofactor evidence="2 3 4">
        <name>Mg(2+)</name>
        <dbReference type="ChEBI" id="CHEBI:18420"/>
    </cofactor>
</comment>
<dbReference type="PANTHER" id="PTHR20854:SF4">
    <property type="entry name" value="INOSITOL-1-MONOPHOSPHATASE-RELATED"/>
    <property type="match status" value="1"/>
</dbReference>
<keyword evidence="3 4" id="KW-0479">Metal-binding</keyword>
<feature type="binding site" evidence="3">
    <location>
        <position position="109"/>
    </location>
    <ligand>
        <name>Mg(2+)</name>
        <dbReference type="ChEBI" id="CHEBI:18420"/>
        <label>1</label>
        <note>catalytic</note>
    </ligand>
</feature>
<dbReference type="Proteomes" id="UP000319213">
    <property type="component" value="Unassembled WGS sequence"/>
</dbReference>
<sequence>MTVPPTQPPSGVPAEPRPGAAVPAQSLPELLGIATEALGIARRIIRSRLPGAIRAKGDRDIVTDIDLAVEEAVREFLSRETPHIGFLGEEHGRIGPDGDAPWWTLDPVDGTSNLSRGIPLCGVSLALVSGGNAVLAAIDLPFLEVGYTAAAGQGAYLDGERIHVAETREPSDAVVSIGDFAVGPGAEHNNRVRLNLLAALGARVHRVRMLGSAAIDLAWVAQGKLDASIILSNLPWDTMAGVLLVREAGGAVLDRDGADHTVDSAVTVAVCPGLREHIMTTLADAYAKAQD</sequence>
<protein>
    <recommendedName>
        <fullName evidence="4">Inositol-1-monophosphatase</fullName>
        <ecNumber evidence="4">3.1.3.25</ecNumber>
    </recommendedName>
</protein>
<evidence type="ECO:0000256" key="4">
    <source>
        <dbReference type="RuleBase" id="RU364068"/>
    </source>
</evidence>
<proteinExistence type="inferred from homology"/>
<dbReference type="Pfam" id="PF00459">
    <property type="entry name" value="Inositol_P"/>
    <property type="match status" value="1"/>
</dbReference>
<dbReference type="SUPFAM" id="SSF56655">
    <property type="entry name" value="Carbohydrate phosphatase"/>
    <property type="match status" value="1"/>
</dbReference>
<gene>
    <name evidence="6" type="ORF">FHX40_2392</name>
</gene>
<evidence type="ECO:0000256" key="1">
    <source>
        <dbReference type="ARBA" id="ARBA00001033"/>
    </source>
</evidence>
<organism evidence="6 7">
    <name type="scientific">Thermopolyspora flexuosa</name>
    <dbReference type="NCBI Taxonomy" id="103836"/>
    <lineage>
        <taxon>Bacteria</taxon>
        <taxon>Bacillati</taxon>
        <taxon>Actinomycetota</taxon>
        <taxon>Actinomycetes</taxon>
        <taxon>Streptosporangiales</taxon>
        <taxon>Streptosporangiaceae</taxon>
        <taxon>Thermopolyspora</taxon>
    </lineage>
</organism>